<dbReference type="GO" id="GO:0016020">
    <property type="term" value="C:membrane"/>
    <property type="evidence" value="ECO:0007669"/>
    <property type="project" value="InterPro"/>
</dbReference>
<protein>
    <submittedName>
        <fullName evidence="4">L-Fucosyltransferase</fullName>
    </submittedName>
</protein>
<evidence type="ECO:0000313" key="4">
    <source>
        <dbReference type="WBParaSite" id="ACRNAN_scaffold574.g25644.t1"/>
    </source>
</evidence>
<dbReference type="AlphaFoldDB" id="A0A914E4Q9"/>
<evidence type="ECO:0000256" key="2">
    <source>
        <dbReference type="ARBA" id="ARBA00022679"/>
    </source>
</evidence>
<keyword evidence="1" id="KW-0328">Glycosyltransferase</keyword>
<keyword evidence="2" id="KW-0808">Transferase</keyword>
<dbReference type="Pfam" id="PF01531">
    <property type="entry name" value="Glyco_transf_11"/>
    <property type="match status" value="1"/>
</dbReference>
<dbReference type="GO" id="GO:0005975">
    <property type="term" value="P:carbohydrate metabolic process"/>
    <property type="evidence" value="ECO:0007669"/>
    <property type="project" value="InterPro"/>
</dbReference>
<dbReference type="InterPro" id="IPR052501">
    <property type="entry name" value="Alpha-1-2_FucT"/>
</dbReference>
<proteinExistence type="predicted"/>
<dbReference type="InterPro" id="IPR002516">
    <property type="entry name" value="Glyco_trans_11"/>
</dbReference>
<evidence type="ECO:0000256" key="1">
    <source>
        <dbReference type="ARBA" id="ARBA00022676"/>
    </source>
</evidence>
<keyword evidence="3" id="KW-1185">Reference proteome</keyword>
<organism evidence="3 4">
    <name type="scientific">Acrobeloides nanus</name>
    <dbReference type="NCBI Taxonomy" id="290746"/>
    <lineage>
        <taxon>Eukaryota</taxon>
        <taxon>Metazoa</taxon>
        <taxon>Ecdysozoa</taxon>
        <taxon>Nematoda</taxon>
        <taxon>Chromadorea</taxon>
        <taxon>Rhabditida</taxon>
        <taxon>Tylenchina</taxon>
        <taxon>Cephalobomorpha</taxon>
        <taxon>Cephaloboidea</taxon>
        <taxon>Cephalobidae</taxon>
        <taxon>Acrobeloides</taxon>
    </lineage>
</organism>
<accession>A0A914E4Q9</accession>
<sequence length="197" mass="22700">MKEIKEIFPNFYNNVKLLAPPENQTSIVKFGLSCCKYDNPIRTDTAYKLCVHIRRGDFRQHGFVESPEDFVIASIDYALNYIKENSSIENISTIFIGNDKKFTLKIITKLEVNSYILENTSRGEDLCFGIHYCNSLIITAGASTFGWWIGYLKNQEGPVFYNTKMVLSKKNIDKEKYSFDGFPSHWIGLAKNETEYI</sequence>
<reference evidence="4" key="1">
    <citation type="submission" date="2022-11" db="UniProtKB">
        <authorList>
            <consortium name="WormBaseParasite"/>
        </authorList>
    </citation>
    <scope>IDENTIFICATION</scope>
</reference>
<name>A0A914E4Q9_9BILA</name>
<dbReference type="PANTHER" id="PTHR22898:SF3">
    <property type="entry name" value="ALPHA-1,2-FUCOSYLTRANSFERASE-RELATED"/>
    <property type="match status" value="1"/>
</dbReference>
<dbReference type="Proteomes" id="UP000887540">
    <property type="component" value="Unplaced"/>
</dbReference>
<dbReference type="WBParaSite" id="ACRNAN_scaffold574.g25644.t1">
    <property type="protein sequence ID" value="ACRNAN_scaffold574.g25644.t1"/>
    <property type="gene ID" value="ACRNAN_scaffold574.g25644"/>
</dbReference>
<dbReference type="GO" id="GO:0008107">
    <property type="term" value="F:galactoside 2-alpha-L-fucosyltransferase activity"/>
    <property type="evidence" value="ECO:0007669"/>
    <property type="project" value="InterPro"/>
</dbReference>
<dbReference type="PANTHER" id="PTHR22898">
    <property type="entry name" value="UNCHARACTERIZED GLYCOSOL TRANSFERASE-RELATED"/>
    <property type="match status" value="1"/>
</dbReference>
<evidence type="ECO:0000313" key="3">
    <source>
        <dbReference type="Proteomes" id="UP000887540"/>
    </source>
</evidence>